<evidence type="ECO:0000256" key="2">
    <source>
        <dbReference type="ARBA" id="ARBA00022448"/>
    </source>
</evidence>
<dbReference type="PROSITE" id="PS50893">
    <property type="entry name" value="ABC_TRANSPORTER_2"/>
    <property type="match status" value="1"/>
</dbReference>
<reference evidence="7 8" key="1">
    <citation type="submission" date="2024-01" db="EMBL/GenBank/DDBJ databases">
        <authorList>
            <person name="Kunselman E."/>
        </authorList>
    </citation>
    <scope>NUCLEOTIDE SEQUENCE [LARGE SCALE GENOMIC DNA]</scope>
    <source>
        <strain evidence="7">2 abalone samples</strain>
    </source>
</reference>
<dbReference type="InterPro" id="IPR003593">
    <property type="entry name" value="AAA+_ATPase"/>
</dbReference>
<accession>A0ABM9N8M9</accession>
<keyword evidence="8" id="KW-1185">Reference proteome</keyword>
<dbReference type="Proteomes" id="UP001314181">
    <property type="component" value="Unassembled WGS sequence"/>
</dbReference>
<protein>
    <submittedName>
        <fullName evidence="7">Lipoprotein-releasing system ATP-binding protein LolD</fullName>
    </submittedName>
</protein>
<feature type="domain" description="ABC transporter" evidence="6">
    <location>
        <begin position="5"/>
        <end position="223"/>
    </location>
</feature>
<evidence type="ECO:0000256" key="4">
    <source>
        <dbReference type="ARBA" id="ARBA00022840"/>
    </source>
</evidence>
<dbReference type="GO" id="GO:0005524">
    <property type="term" value="F:ATP binding"/>
    <property type="evidence" value="ECO:0007669"/>
    <property type="project" value="UniProtKB-KW"/>
</dbReference>
<dbReference type="InterPro" id="IPR017911">
    <property type="entry name" value="MacB-like_ATP-bd"/>
</dbReference>
<comment type="similarity">
    <text evidence="1">Belongs to the ABC transporter superfamily.</text>
</comment>
<gene>
    <name evidence="7" type="primary">lolD</name>
    <name evidence="7" type="ORF">CAXC1_330028</name>
</gene>
<evidence type="ECO:0000256" key="5">
    <source>
        <dbReference type="ARBA" id="ARBA00024725"/>
    </source>
</evidence>
<sequence length="223" mass="24357">MNIAIELKNVSKSFDGIIVLNEVNLKVKTGEIVSICGNSGSGKTTLLQIIGTLDNPSSGQVFIDGINQADESEKQKNVIRGKKIGFIYQFHHLLKEFSVLENVMMPLLINKTPKISAKKKALEELMIVGLESKMNSYPSMLSGGERQRAAIARAMVHCPKIIIADEPTGNLDPSLAAHIFNILCKNAKQKNSSIVLATHNHILAQKADRVLQIQSGKLSKKTS</sequence>
<evidence type="ECO:0000313" key="8">
    <source>
        <dbReference type="Proteomes" id="UP001314181"/>
    </source>
</evidence>
<dbReference type="InterPro" id="IPR027417">
    <property type="entry name" value="P-loop_NTPase"/>
</dbReference>
<evidence type="ECO:0000259" key="6">
    <source>
        <dbReference type="PROSITE" id="PS50893"/>
    </source>
</evidence>
<dbReference type="PANTHER" id="PTHR42798:SF7">
    <property type="entry name" value="ALPHA-D-RIBOSE 1-METHYLPHOSPHONATE 5-TRIPHOSPHATE SYNTHASE SUBUNIT PHNL"/>
    <property type="match status" value="1"/>
</dbReference>
<dbReference type="EMBL" id="CAWVOK010000026">
    <property type="protein sequence ID" value="CAK8163268.1"/>
    <property type="molecule type" value="Genomic_DNA"/>
</dbReference>
<keyword evidence="7" id="KW-0449">Lipoprotein</keyword>
<evidence type="ECO:0000256" key="3">
    <source>
        <dbReference type="ARBA" id="ARBA00022741"/>
    </source>
</evidence>
<dbReference type="InterPro" id="IPR017871">
    <property type="entry name" value="ABC_transporter-like_CS"/>
</dbReference>
<keyword evidence="2" id="KW-0813">Transport</keyword>
<dbReference type="PROSITE" id="PS00211">
    <property type="entry name" value="ABC_TRANSPORTER_1"/>
    <property type="match status" value="1"/>
</dbReference>
<dbReference type="PANTHER" id="PTHR42798">
    <property type="entry name" value="LIPOPROTEIN-RELEASING SYSTEM ATP-BINDING PROTEIN LOLD"/>
    <property type="match status" value="1"/>
</dbReference>
<dbReference type="RefSeq" id="WP_338364320.1">
    <property type="nucleotide sequence ID" value="NZ_CAWVOK010000026.1"/>
</dbReference>
<dbReference type="CDD" id="cd03255">
    <property type="entry name" value="ABC_MJ0796_LolCDE_FtsE"/>
    <property type="match status" value="1"/>
</dbReference>
<dbReference type="InterPro" id="IPR003439">
    <property type="entry name" value="ABC_transporter-like_ATP-bd"/>
</dbReference>
<evidence type="ECO:0000256" key="1">
    <source>
        <dbReference type="ARBA" id="ARBA00005417"/>
    </source>
</evidence>
<proteinExistence type="inferred from homology"/>
<dbReference type="SUPFAM" id="SSF52540">
    <property type="entry name" value="P-loop containing nucleoside triphosphate hydrolases"/>
    <property type="match status" value="1"/>
</dbReference>
<dbReference type="SMART" id="SM00382">
    <property type="entry name" value="AAA"/>
    <property type="match status" value="1"/>
</dbReference>
<name>A0ABM9N8M9_9RICK</name>
<organism evidence="7 8">
    <name type="scientific">Candidatus Xenohaliotis californiensis</name>
    <dbReference type="NCBI Taxonomy" id="84677"/>
    <lineage>
        <taxon>Bacteria</taxon>
        <taxon>Pseudomonadati</taxon>
        <taxon>Pseudomonadota</taxon>
        <taxon>Alphaproteobacteria</taxon>
        <taxon>Rickettsiales</taxon>
        <taxon>Anaplasmataceae</taxon>
        <taxon>Candidatus Xenohaliotis</taxon>
    </lineage>
</organism>
<dbReference type="Pfam" id="PF00005">
    <property type="entry name" value="ABC_tran"/>
    <property type="match status" value="1"/>
</dbReference>
<evidence type="ECO:0000313" key="7">
    <source>
        <dbReference type="EMBL" id="CAK8163268.1"/>
    </source>
</evidence>
<dbReference type="Gene3D" id="3.40.50.300">
    <property type="entry name" value="P-loop containing nucleotide triphosphate hydrolases"/>
    <property type="match status" value="1"/>
</dbReference>
<comment type="caution">
    <text evidence="7">The sequence shown here is derived from an EMBL/GenBank/DDBJ whole genome shotgun (WGS) entry which is preliminary data.</text>
</comment>
<keyword evidence="3" id="KW-0547">Nucleotide-binding</keyword>
<comment type="function">
    <text evidence="5">Part of an ABC transporter complex. Transmembrane domains (TMD) form a pore in the inner membrane and the ATP-binding domain (NBD) is responsible for energy generation.</text>
</comment>
<keyword evidence="4 7" id="KW-0067">ATP-binding</keyword>